<name>A0ABR6KQ85_9BACT</name>
<keyword evidence="2" id="KW-1185">Reference proteome</keyword>
<gene>
    <name evidence="1" type="ORF">GGQ57_003589</name>
</gene>
<reference evidence="1 2" key="1">
    <citation type="submission" date="2020-08" db="EMBL/GenBank/DDBJ databases">
        <title>Genomic Encyclopedia of Type Strains, Phase IV (KMG-IV): sequencing the most valuable type-strain genomes for metagenomic binning, comparative biology and taxonomic classification.</title>
        <authorList>
            <person name="Goeker M."/>
        </authorList>
    </citation>
    <scope>NUCLEOTIDE SEQUENCE [LARGE SCALE GENOMIC DNA]</scope>
    <source>
        <strain evidence="1 2">DSM 102983</strain>
    </source>
</reference>
<dbReference type="Proteomes" id="UP000533637">
    <property type="component" value="Unassembled WGS sequence"/>
</dbReference>
<sequence length="65" mass="7560">MTQIIDIDLIYFNEVDNDKYVYSALHQNIQDYFDKAGVEIMSPHYTAFRNGNASTIPKKEETKTN</sequence>
<comment type="caution">
    <text evidence="1">The sequence shown here is derived from an EMBL/GenBank/DDBJ whole genome shotgun (WGS) entry which is preliminary data.</text>
</comment>
<accession>A0ABR6KQ85</accession>
<dbReference type="EMBL" id="JACHOC010000007">
    <property type="protein sequence ID" value="MBB4623673.1"/>
    <property type="molecule type" value="Genomic_DNA"/>
</dbReference>
<evidence type="ECO:0000313" key="2">
    <source>
        <dbReference type="Proteomes" id="UP000533637"/>
    </source>
</evidence>
<protein>
    <submittedName>
        <fullName evidence="1">Small-conductance mechanosensitive channel</fullName>
    </submittedName>
</protein>
<organism evidence="1 2">
    <name type="scientific">Parabacteroides faecis</name>
    <dbReference type="NCBI Taxonomy" id="1217282"/>
    <lineage>
        <taxon>Bacteria</taxon>
        <taxon>Pseudomonadati</taxon>
        <taxon>Bacteroidota</taxon>
        <taxon>Bacteroidia</taxon>
        <taxon>Bacteroidales</taxon>
        <taxon>Tannerellaceae</taxon>
        <taxon>Parabacteroides</taxon>
    </lineage>
</organism>
<proteinExistence type="predicted"/>
<evidence type="ECO:0000313" key="1">
    <source>
        <dbReference type="EMBL" id="MBB4623673.1"/>
    </source>
</evidence>
<dbReference type="RefSeq" id="WP_183671741.1">
    <property type="nucleotide sequence ID" value="NZ_BMPB01000008.1"/>
</dbReference>